<dbReference type="HAMAP" id="MF_00184">
    <property type="entry name" value="Thr_tRNA_synth"/>
    <property type="match status" value="1"/>
</dbReference>
<dbReference type="GO" id="GO:0005737">
    <property type="term" value="C:cytoplasm"/>
    <property type="evidence" value="ECO:0007669"/>
    <property type="project" value="UniProtKB-SubCell"/>
</dbReference>
<comment type="subcellular location">
    <subcellularLocation>
        <location evidence="13">Cytoplasm</location>
    </subcellularLocation>
</comment>
<evidence type="ECO:0000256" key="10">
    <source>
        <dbReference type="ARBA" id="ARBA00022917"/>
    </source>
</evidence>
<dbReference type="GO" id="GO:0005524">
    <property type="term" value="F:ATP binding"/>
    <property type="evidence" value="ECO:0007669"/>
    <property type="project" value="UniProtKB-UniRule"/>
</dbReference>
<evidence type="ECO:0000313" key="16">
    <source>
        <dbReference type="Proteomes" id="UP000463983"/>
    </source>
</evidence>
<dbReference type="InterPro" id="IPR018163">
    <property type="entry name" value="Thr/Ala-tRNA-synth_IIc_edit"/>
</dbReference>
<dbReference type="SUPFAM" id="SSF55186">
    <property type="entry name" value="ThrRS/AlaRS common domain"/>
    <property type="match status" value="1"/>
</dbReference>
<comment type="subunit">
    <text evidence="13">Homodimer.</text>
</comment>
<evidence type="ECO:0000256" key="13">
    <source>
        <dbReference type="HAMAP-Rule" id="MF_00184"/>
    </source>
</evidence>
<evidence type="ECO:0000256" key="12">
    <source>
        <dbReference type="ARBA" id="ARBA00049515"/>
    </source>
</evidence>
<protein>
    <recommendedName>
        <fullName evidence="13">Threonine--tRNA ligase</fullName>
        <ecNumber evidence="13">6.1.1.3</ecNumber>
    </recommendedName>
    <alternativeName>
        <fullName evidence="13">Threonyl-tRNA synthetase</fullName>
        <shortName evidence="13">ThrRS</shortName>
    </alternativeName>
</protein>
<dbReference type="InterPro" id="IPR006195">
    <property type="entry name" value="aa-tRNA-synth_II"/>
</dbReference>
<dbReference type="GO" id="GO:0046872">
    <property type="term" value="F:metal ion binding"/>
    <property type="evidence" value="ECO:0007669"/>
    <property type="project" value="UniProtKB-KW"/>
</dbReference>
<dbReference type="InterPro" id="IPR002320">
    <property type="entry name" value="Thr-tRNA-ligase_IIa"/>
</dbReference>
<dbReference type="Pfam" id="PF00587">
    <property type="entry name" value="tRNA-synt_2b"/>
    <property type="match status" value="1"/>
</dbReference>
<dbReference type="InterPro" id="IPR002314">
    <property type="entry name" value="aa-tRNA-synt_IIb"/>
</dbReference>
<dbReference type="FunFam" id="3.30.930.10:FF:000002">
    <property type="entry name" value="Threonine--tRNA ligase"/>
    <property type="match status" value="1"/>
</dbReference>
<feature type="binding site" evidence="13">
    <location>
        <position position="474"/>
    </location>
    <ligand>
        <name>Zn(2+)</name>
        <dbReference type="ChEBI" id="CHEBI:29105"/>
        <note>catalytic</note>
    </ligand>
</feature>
<evidence type="ECO:0000256" key="1">
    <source>
        <dbReference type="ARBA" id="ARBA00008226"/>
    </source>
</evidence>
<dbReference type="FunFam" id="3.30.980.10:FF:000005">
    <property type="entry name" value="Threonyl-tRNA synthetase, mitochondrial"/>
    <property type="match status" value="1"/>
</dbReference>
<dbReference type="CDD" id="cd00860">
    <property type="entry name" value="ThrRS_anticodon"/>
    <property type="match status" value="1"/>
</dbReference>
<evidence type="ECO:0000256" key="8">
    <source>
        <dbReference type="ARBA" id="ARBA00022840"/>
    </source>
</evidence>
<proteinExistence type="inferred from homology"/>
<evidence type="ECO:0000256" key="3">
    <source>
        <dbReference type="ARBA" id="ARBA00022555"/>
    </source>
</evidence>
<evidence type="ECO:0000313" key="15">
    <source>
        <dbReference type="EMBL" id="QHO63637.1"/>
    </source>
</evidence>
<evidence type="ECO:0000256" key="5">
    <source>
        <dbReference type="ARBA" id="ARBA00022723"/>
    </source>
</evidence>
<evidence type="ECO:0000256" key="11">
    <source>
        <dbReference type="ARBA" id="ARBA00023146"/>
    </source>
</evidence>
<keyword evidence="7 13" id="KW-0862">Zinc</keyword>
<dbReference type="AlphaFoldDB" id="A0A857N665"/>
<evidence type="ECO:0000256" key="4">
    <source>
        <dbReference type="ARBA" id="ARBA00022598"/>
    </source>
</evidence>
<dbReference type="InterPro" id="IPR047246">
    <property type="entry name" value="ThrRS_anticodon"/>
</dbReference>
<feature type="binding site" evidence="13">
    <location>
        <position position="345"/>
    </location>
    <ligand>
        <name>Zn(2+)</name>
        <dbReference type="ChEBI" id="CHEBI:29105"/>
        <note>catalytic</note>
    </ligand>
</feature>
<evidence type="ECO:0000256" key="2">
    <source>
        <dbReference type="ARBA" id="ARBA00022490"/>
    </source>
</evidence>
<name>A0A857N665_9BACT</name>
<dbReference type="InterPro" id="IPR012947">
    <property type="entry name" value="tRNA_SAD"/>
</dbReference>
<comment type="caution">
    <text evidence="13">Lacks conserved residue(s) required for the propagation of feature annotation.</text>
</comment>
<organism evidence="15 16">
    <name type="scientific">Candidatus Chazhemtobacterium aquaticus</name>
    <dbReference type="NCBI Taxonomy" id="2715735"/>
    <lineage>
        <taxon>Bacteria</taxon>
        <taxon>Candidatus Chazhemtobacteraceae</taxon>
        <taxon>Candidatus Chazhemtobacterium</taxon>
    </lineage>
</organism>
<dbReference type="GO" id="GO:0006435">
    <property type="term" value="P:threonyl-tRNA aminoacylation"/>
    <property type="evidence" value="ECO:0007669"/>
    <property type="project" value="UniProtKB-UniRule"/>
</dbReference>
<dbReference type="SMART" id="SM00863">
    <property type="entry name" value="tRNA_SAD"/>
    <property type="match status" value="1"/>
</dbReference>
<dbReference type="Gene3D" id="3.30.54.20">
    <property type="match status" value="1"/>
</dbReference>
<dbReference type="PROSITE" id="PS50862">
    <property type="entry name" value="AA_TRNA_LIGASE_II"/>
    <property type="match status" value="1"/>
</dbReference>
<comment type="similarity">
    <text evidence="1 13">Belongs to the class-II aminoacyl-tRNA synthetase family.</text>
</comment>
<dbReference type="Pfam" id="PF03129">
    <property type="entry name" value="HGTP_anticodon"/>
    <property type="match status" value="1"/>
</dbReference>
<keyword evidence="8 13" id="KW-0067">ATP-binding</keyword>
<keyword evidence="16" id="KW-1185">Reference proteome</keyword>
<evidence type="ECO:0000256" key="7">
    <source>
        <dbReference type="ARBA" id="ARBA00022833"/>
    </source>
</evidence>
<dbReference type="InterPro" id="IPR036621">
    <property type="entry name" value="Anticodon-bd_dom_sf"/>
</dbReference>
<dbReference type="PANTHER" id="PTHR11451:SF44">
    <property type="entry name" value="THREONINE--TRNA LIGASE, CHLOROPLASTIC_MITOCHONDRIAL 2"/>
    <property type="match status" value="1"/>
</dbReference>
<reference evidence="16" key="1">
    <citation type="journal article" date="2020" name="Microorganisms">
        <title>Complete Genome of a Member of a New Bacterial Lineage in the Microgenomates Group Reveals an Unusual Nucleotide Composition Disparity Between Two Strands of DNA and Limited Metabolic Potential.</title>
        <authorList>
            <person name="Kadnikov V.V."/>
            <person name="Mardanov A.V."/>
            <person name="Beletsky A.V."/>
            <person name="Karnachuk O.V."/>
            <person name="Ravin N.V."/>
        </authorList>
    </citation>
    <scope>NUCLEOTIDE SEQUENCE [LARGE SCALE GENOMIC DNA]</scope>
</reference>
<keyword evidence="9 13" id="KW-0694">RNA-binding</keyword>
<evidence type="ECO:0000259" key="14">
    <source>
        <dbReference type="PROSITE" id="PS50862"/>
    </source>
</evidence>
<feature type="domain" description="Aminoacyl-transfer RNA synthetases class-II family profile" evidence="14">
    <location>
        <begin position="240"/>
        <end position="497"/>
    </location>
</feature>
<keyword evidence="5 13" id="KW-0479">Metal-binding</keyword>
<evidence type="ECO:0000256" key="9">
    <source>
        <dbReference type="ARBA" id="ARBA00022884"/>
    </source>
</evidence>
<keyword evidence="3 13" id="KW-0820">tRNA-binding</keyword>
<dbReference type="Gene3D" id="3.40.50.800">
    <property type="entry name" value="Anticodon-binding domain"/>
    <property type="match status" value="1"/>
</dbReference>
<dbReference type="EMBL" id="CP047901">
    <property type="protein sequence ID" value="QHO63637.1"/>
    <property type="molecule type" value="Genomic_DNA"/>
</dbReference>
<dbReference type="InterPro" id="IPR004154">
    <property type="entry name" value="Anticodon-bd"/>
</dbReference>
<feature type="binding site" evidence="13">
    <location>
        <position position="294"/>
    </location>
    <ligand>
        <name>Zn(2+)</name>
        <dbReference type="ChEBI" id="CHEBI:29105"/>
        <note>catalytic</note>
    </ligand>
</feature>
<keyword evidence="2 13" id="KW-0963">Cytoplasm</keyword>
<keyword evidence="6 13" id="KW-0547">Nucleotide-binding</keyword>
<dbReference type="GO" id="GO:0000049">
    <property type="term" value="F:tRNA binding"/>
    <property type="evidence" value="ECO:0007669"/>
    <property type="project" value="UniProtKB-KW"/>
</dbReference>
<dbReference type="InterPro" id="IPR033728">
    <property type="entry name" value="ThrRS_core"/>
</dbReference>
<keyword evidence="10 13" id="KW-0648">Protein biosynthesis</keyword>
<gene>
    <name evidence="13" type="primary">thrS</name>
    <name evidence="15" type="ORF">MICH65_0656</name>
</gene>
<dbReference type="NCBIfam" id="TIGR00418">
    <property type="entry name" value="thrS"/>
    <property type="match status" value="1"/>
</dbReference>
<dbReference type="KEGG" id="caqa:MICH65_0656"/>
<dbReference type="Pfam" id="PF07973">
    <property type="entry name" value="tRNA_SAD"/>
    <property type="match status" value="1"/>
</dbReference>
<dbReference type="Gene3D" id="3.30.930.10">
    <property type="entry name" value="Bira Bifunctional Protein, Domain 2"/>
    <property type="match status" value="1"/>
</dbReference>
<dbReference type="Proteomes" id="UP000463983">
    <property type="component" value="Chromosome"/>
</dbReference>
<comment type="cofactor">
    <cofactor evidence="13">
        <name>Zn(2+)</name>
        <dbReference type="ChEBI" id="CHEBI:29105"/>
    </cofactor>
    <text evidence="13">Binds 1 zinc ion per subunit.</text>
</comment>
<dbReference type="PANTHER" id="PTHR11451">
    <property type="entry name" value="THREONINE-TRNA LIGASE"/>
    <property type="match status" value="1"/>
</dbReference>
<dbReference type="EC" id="6.1.1.3" evidence="13"/>
<evidence type="ECO:0000256" key="6">
    <source>
        <dbReference type="ARBA" id="ARBA00022741"/>
    </source>
</evidence>
<dbReference type="PRINTS" id="PR01047">
    <property type="entry name" value="TRNASYNTHTHR"/>
</dbReference>
<dbReference type="FunFam" id="3.40.50.800:FF:000001">
    <property type="entry name" value="Threonine--tRNA ligase"/>
    <property type="match status" value="1"/>
</dbReference>
<dbReference type="RefSeq" id="WP_161932009.1">
    <property type="nucleotide sequence ID" value="NZ_CP047901.1"/>
</dbReference>
<keyword evidence="4 13" id="KW-0436">Ligase</keyword>
<keyword evidence="11 13" id="KW-0030">Aminoacyl-tRNA synthetase</keyword>
<dbReference type="SUPFAM" id="SSF52954">
    <property type="entry name" value="Class II aaRS ABD-related"/>
    <property type="match status" value="1"/>
</dbReference>
<dbReference type="SUPFAM" id="SSF55681">
    <property type="entry name" value="Class II aaRS and biotin synthetases"/>
    <property type="match status" value="1"/>
</dbReference>
<comment type="catalytic activity">
    <reaction evidence="12 13">
        <text>tRNA(Thr) + L-threonine + ATP = L-threonyl-tRNA(Thr) + AMP + diphosphate + H(+)</text>
        <dbReference type="Rhea" id="RHEA:24624"/>
        <dbReference type="Rhea" id="RHEA-COMP:9670"/>
        <dbReference type="Rhea" id="RHEA-COMP:9704"/>
        <dbReference type="ChEBI" id="CHEBI:15378"/>
        <dbReference type="ChEBI" id="CHEBI:30616"/>
        <dbReference type="ChEBI" id="CHEBI:33019"/>
        <dbReference type="ChEBI" id="CHEBI:57926"/>
        <dbReference type="ChEBI" id="CHEBI:78442"/>
        <dbReference type="ChEBI" id="CHEBI:78534"/>
        <dbReference type="ChEBI" id="CHEBI:456215"/>
        <dbReference type="EC" id="6.1.1.3"/>
    </reaction>
</comment>
<dbReference type="GO" id="GO:0004829">
    <property type="term" value="F:threonine-tRNA ligase activity"/>
    <property type="evidence" value="ECO:0007669"/>
    <property type="project" value="UniProtKB-UniRule"/>
</dbReference>
<dbReference type="Gene3D" id="3.30.980.10">
    <property type="entry name" value="Threonyl-trna Synthetase, Chain A, domain 2"/>
    <property type="match status" value="1"/>
</dbReference>
<dbReference type="InterPro" id="IPR045864">
    <property type="entry name" value="aa-tRNA-synth_II/BPL/LPL"/>
</dbReference>
<dbReference type="CDD" id="cd00771">
    <property type="entry name" value="ThrRS_core"/>
    <property type="match status" value="1"/>
</dbReference>
<accession>A0A857N665</accession>
<sequence>MSNNNSKFNQLSPEDQHLYQIRHTAEHVLTQAMINLYGPDKIIMAMGPATEDGFYFDFDSPQDFKLSESDFPVIEKEMQRLIDLDLKLESITVSADQARDLFKKNPYKQDWITQAESNQLPITLYYTGKDSENEFVDLCSGPHADSTGQIGAFKLLSLAGAYWHGDSNNKMLTRVYGTAFSSQEELEQFIEKRQEAEKRDHRKLGLKFDLFTFSDLIGPGFPLYTPKGCLLRQLINGYVEQLQTQQDYQQVWTPQVAKAELFETSGHYDKYKDDMFTIHSHYSDDELFLKPMNCPQHTQIFASKPRSYRDLPIRYTDFAMLYRDEKPGELSGLARVRAFSQDDCHVFCSEEQVDDEVDVMLSMTKEVMRTFGLKYRYRLSTRDPNTPEKYLGDPKIWDKVEKWAVKIMERNHIEYYDGVGEAAFYAPKMDLMATDALGREWQLSTVQIDYVQPQRFGLKYTAADGSDQTPIMVHRAIIGSFERFLMILIEHFSGAFPVWLSPVQVAVLPVSDKSNDYAQEVFYELKNNGIRVEFDQSDQSLGKKIRNAEDQKYPYMVIVGEKEAKDSTISVRQRGEQDLGSMDLTHFLSLLKEKIESKALN</sequence>